<evidence type="ECO:0000313" key="3">
    <source>
        <dbReference type="Proteomes" id="UP001164746"/>
    </source>
</evidence>
<reference evidence="2" key="1">
    <citation type="submission" date="2022-11" db="EMBL/GenBank/DDBJ databases">
        <title>Centuries of genome instability and evolution in soft-shell clam transmissible cancer (bioRxiv).</title>
        <authorList>
            <person name="Hart S.F.M."/>
            <person name="Yonemitsu M.A."/>
            <person name="Giersch R.M."/>
            <person name="Beal B.F."/>
            <person name="Arriagada G."/>
            <person name="Davis B.W."/>
            <person name="Ostrander E.A."/>
            <person name="Goff S.P."/>
            <person name="Metzger M.J."/>
        </authorList>
    </citation>
    <scope>NUCLEOTIDE SEQUENCE</scope>
    <source>
        <strain evidence="2">MELC-2E11</strain>
        <tissue evidence="2">Siphon/mantle</tissue>
    </source>
</reference>
<feature type="domain" description="DUF4537" evidence="1">
    <location>
        <begin position="213"/>
        <end position="352"/>
    </location>
</feature>
<evidence type="ECO:0000259" key="1">
    <source>
        <dbReference type="Pfam" id="PF15057"/>
    </source>
</evidence>
<gene>
    <name evidence="2" type="ORF">MAR_024309</name>
</gene>
<dbReference type="Pfam" id="PF15057">
    <property type="entry name" value="DUF4537"/>
    <property type="match status" value="1"/>
</dbReference>
<sequence>MAECDDDEYIRTIEEFDINKLTGERGIVRQKVIANNDVVKGVPNGKTKERNFSLGKVEGTLQKRGNNYFYNIRLNGDDEIVPVDRSDVEFRGGAMPWREPKPGDKTLVEPISRPDRRYSFPNYVQNTSWSNNLIGERRSAFVEGVVKRLPIPTEEIRRYHVVVGSGKKKKTLHVSRHQMKPLGGNKEDIQPVKTETKDKNIQAPKSEPVSGVVLARWRDDGWFYFGKVVSSKEDEYFIKDGFGFKEMMHKSHLLTETDQKFQVVQPGDKVVALHPNYIFSYAPAAVERSLKYVIGRVNDVYLPAEICKSTDTNEKTMPDETITIIFCNREKAFVRLNDVYHINKNYFDFAVDEWNRANDVSE</sequence>
<evidence type="ECO:0000313" key="2">
    <source>
        <dbReference type="EMBL" id="WAQ99936.1"/>
    </source>
</evidence>
<dbReference type="EMBL" id="CP111014">
    <property type="protein sequence ID" value="WAQ99936.1"/>
    <property type="molecule type" value="Genomic_DNA"/>
</dbReference>
<dbReference type="InterPro" id="IPR032770">
    <property type="entry name" value="DUF4537"/>
</dbReference>
<name>A0ABY7DTK2_MYAAR</name>
<proteinExistence type="predicted"/>
<keyword evidence="3" id="KW-1185">Reference proteome</keyword>
<organism evidence="2 3">
    <name type="scientific">Mya arenaria</name>
    <name type="common">Soft-shell clam</name>
    <dbReference type="NCBI Taxonomy" id="6604"/>
    <lineage>
        <taxon>Eukaryota</taxon>
        <taxon>Metazoa</taxon>
        <taxon>Spiralia</taxon>
        <taxon>Lophotrochozoa</taxon>
        <taxon>Mollusca</taxon>
        <taxon>Bivalvia</taxon>
        <taxon>Autobranchia</taxon>
        <taxon>Heteroconchia</taxon>
        <taxon>Euheterodonta</taxon>
        <taxon>Imparidentia</taxon>
        <taxon>Neoheterodontei</taxon>
        <taxon>Myida</taxon>
        <taxon>Myoidea</taxon>
        <taxon>Myidae</taxon>
        <taxon>Mya</taxon>
    </lineage>
</organism>
<accession>A0ABY7DTK2</accession>
<dbReference type="Proteomes" id="UP001164746">
    <property type="component" value="Chromosome 3"/>
</dbReference>
<protein>
    <recommendedName>
        <fullName evidence="1">DUF4537 domain-containing protein</fullName>
    </recommendedName>
</protein>